<keyword evidence="5 7" id="KW-0573">Peptidoglycan synthesis</keyword>
<dbReference type="PANTHER" id="PTHR36699:SF1">
    <property type="entry name" value="L,D-TRANSPEPTIDASE YAFK-RELATED"/>
    <property type="match status" value="1"/>
</dbReference>
<feature type="compositionally biased region" description="Low complexity" evidence="8">
    <location>
        <begin position="410"/>
        <end position="441"/>
    </location>
</feature>
<feature type="chain" id="PRO_5046305584" description="L,D-TPase catalytic domain-containing protein" evidence="9">
    <location>
        <begin position="29"/>
        <end position="531"/>
    </location>
</feature>
<evidence type="ECO:0000256" key="9">
    <source>
        <dbReference type="SAM" id="SignalP"/>
    </source>
</evidence>
<organism evidence="11 12">
    <name type="scientific">Bradyrhizobium agreste</name>
    <dbReference type="NCBI Taxonomy" id="2751811"/>
    <lineage>
        <taxon>Bacteria</taxon>
        <taxon>Pseudomonadati</taxon>
        <taxon>Pseudomonadota</taxon>
        <taxon>Alphaproteobacteria</taxon>
        <taxon>Hyphomicrobiales</taxon>
        <taxon>Nitrobacteraceae</taxon>
        <taxon>Bradyrhizobium</taxon>
    </lineage>
</organism>
<dbReference type="EMBL" id="JACCHP010000018">
    <property type="protein sequence ID" value="MBH5400969.1"/>
    <property type="molecule type" value="Genomic_DNA"/>
</dbReference>
<comment type="caution">
    <text evidence="11">The sequence shown here is derived from an EMBL/GenBank/DDBJ whole genome shotgun (WGS) entry which is preliminary data.</text>
</comment>
<feature type="active site" description="Proton donor/acceptor" evidence="7">
    <location>
        <position position="158"/>
    </location>
</feature>
<evidence type="ECO:0000256" key="6">
    <source>
        <dbReference type="ARBA" id="ARBA00023316"/>
    </source>
</evidence>
<dbReference type="PROSITE" id="PS52029">
    <property type="entry name" value="LD_TPASE"/>
    <property type="match status" value="1"/>
</dbReference>
<sequence>MGSILISRSLARALLASVALMTAGGLLAGCDTDQVSLATNAKANQPVPPKLIAAMAEKDMDLQSPILVRLFKQEAELEVWKQTRSGQFALLKTYPICRWSGDLGPKVREGDRQAPEGFYSINPSQMNPQSAYYLSFNTGYPNAFDKALGRTGSQLMVHGDCSSRGCYAMTDEQIAEIYSLGRESFFGGQKAFQLQAYPFKMTPVNMARHRNNPNMPFWKMIKQGYDHFEVTRQEPKVDFCEKKYVFDAAKPADAKRDPVFDASAKCPAYVIPEDIASAVREKQAKDEAEYARLVAKGTPVARMNTGIDGGMHKIFAAKIPEGSTGLSESAEGTTLQMLAMAKAPGTIPSHVNPPKPNLDAVASAPAPREEPVVAASAPASSTRVASAAPAEKSEGSSFFSNLGRKMGFGAADTTATTTPAPQATASVPPAAQTSTTPATAASRLKAAVTRFVPGHDKSKDAAKDASKDAPKPAAVAAKPAEPPKPDTRLAATRPALKPSASDGAGDSTPMISGAAPVVQSNSFDSRFSAVK</sequence>
<protein>
    <recommendedName>
        <fullName evidence="10">L,D-TPase catalytic domain-containing protein</fullName>
    </recommendedName>
</protein>
<dbReference type="Pfam" id="PF03734">
    <property type="entry name" value="YkuD"/>
    <property type="match status" value="1"/>
</dbReference>
<name>A0ABS0PVW5_9BRAD</name>
<evidence type="ECO:0000313" key="12">
    <source>
        <dbReference type="Proteomes" id="UP000807370"/>
    </source>
</evidence>
<evidence type="ECO:0000256" key="5">
    <source>
        <dbReference type="ARBA" id="ARBA00022984"/>
    </source>
</evidence>
<evidence type="ECO:0000256" key="8">
    <source>
        <dbReference type="SAM" id="MobiDB-lite"/>
    </source>
</evidence>
<gene>
    <name evidence="11" type="ORF">HZZ13_24775</name>
</gene>
<keyword evidence="4 7" id="KW-0133">Cell shape</keyword>
<keyword evidence="12" id="KW-1185">Reference proteome</keyword>
<dbReference type="PANTHER" id="PTHR36699">
    <property type="entry name" value="LD-TRANSPEPTIDASE"/>
    <property type="match status" value="1"/>
</dbReference>
<keyword evidence="3" id="KW-0808">Transferase</keyword>
<evidence type="ECO:0000256" key="3">
    <source>
        <dbReference type="ARBA" id="ARBA00022679"/>
    </source>
</evidence>
<proteinExistence type="inferred from homology"/>
<feature type="region of interest" description="Disordered" evidence="8">
    <location>
        <begin position="410"/>
        <end position="531"/>
    </location>
</feature>
<feature type="region of interest" description="Disordered" evidence="8">
    <location>
        <begin position="347"/>
        <end position="395"/>
    </location>
</feature>
<evidence type="ECO:0000256" key="4">
    <source>
        <dbReference type="ARBA" id="ARBA00022960"/>
    </source>
</evidence>
<evidence type="ECO:0000256" key="2">
    <source>
        <dbReference type="ARBA" id="ARBA00005992"/>
    </source>
</evidence>
<dbReference type="InterPro" id="IPR005490">
    <property type="entry name" value="LD_TPept_cat_dom"/>
</dbReference>
<feature type="compositionally biased region" description="Low complexity" evidence="8">
    <location>
        <begin position="360"/>
        <end position="390"/>
    </location>
</feature>
<dbReference type="CDD" id="cd16913">
    <property type="entry name" value="YkuD_like"/>
    <property type="match status" value="1"/>
</dbReference>
<dbReference type="InterPro" id="IPR038063">
    <property type="entry name" value="Transpep_catalytic_dom"/>
</dbReference>
<evidence type="ECO:0000256" key="1">
    <source>
        <dbReference type="ARBA" id="ARBA00004752"/>
    </source>
</evidence>
<comment type="pathway">
    <text evidence="1 7">Cell wall biogenesis; peptidoglycan biosynthesis.</text>
</comment>
<evidence type="ECO:0000313" key="11">
    <source>
        <dbReference type="EMBL" id="MBH5400969.1"/>
    </source>
</evidence>
<dbReference type="SUPFAM" id="SSF141523">
    <property type="entry name" value="L,D-transpeptidase catalytic domain-like"/>
    <property type="match status" value="1"/>
</dbReference>
<accession>A0ABS0PVW5</accession>
<evidence type="ECO:0000256" key="7">
    <source>
        <dbReference type="PROSITE-ProRule" id="PRU01373"/>
    </source>
</evidence>
<reference evidence="11 12" key="1">
    <citation type="submission" date="2020-07" db="EMBL/GenBank/DDBJ databases">
        <title>Bradyrhizobium diversity isolated from nodules of indigenous legumes of Western Australia.</title>
        <authorList>
            <person name="Klepa M.S."/>
        </authorList>
    </citation>
    <scope>NUCLEOTIDE SEQUENCE [LARGE SCALE GENOMIC DNA]</scope>
    <source>
        <strain evidence="11 12">CNPSo 4010</strain>
    </source>
</reference>
<keyword evidence="6 7" id="KW-0961">Cell wall biogenesis/degradation</keyword>
<keyword evidence="9" id="KW-0732">Signal</keyword>
<feature type="signal peptide" evidence="9">
    <location>
        <begin position="1"/>
        <end position="28"/>
    </location>
</feature>
<feature type="compositionally biased region" description="Basic and acidic residues" evidence="8">
    <location>
        <begin position="453"/>
        <end position="470"/>
    </location>
</feature>
<feature type="active site" description="Nucleophile" evidence="7">
    <location>
        <position position="166"/>
    </location>
</feature>
<dbReference type="Proteomes" id="UP000807370">
    <property type="component" value="Unassembled WGS sequence"/>
</dbReference>
<comment type="similarity">
    <text evidence="2">Belongs to the YkuD family.</text>
</comment>
<feature type="domain" description="L,D-TPase catalytic" evidence="10">
    <location>
        <begin position="66"/>
        <end position="197"/>
    </location>
</feature>
<evidence type="ECO:0000259" key="10">
    <source>
        <dbReference type="PROSITE" id="PS52029"/>
    </source>
</evidence>